<comment type="caution">
    <text evidence="12">The sequence shown here is derived from an EMBL/GenBank/DDBJ whole genome shotgun (WGS) entry which is preliminary data.</text>
</comment>
<sequence length="296" mass="31272">MWNDPGSAAEEGGAMGASVRSVQHDLYGVVGRPARHSLSPAMMQAAFAVLGMHACYLALEAEALAEALDALDRVGFRGLSVTVPFKQDAFALACRVDASARSIGAVNTLRRTASGWEGRNTDWLGAVRALERIVPLRGASALVIGAGGAARGVVYGLMERGAHVLIVNRTEQRARDLAAAFGCAWAPLSDLPSVGPKVVVHTTSAGMSGNPYDFAIPEGFFTAEMVVMDIVYAPLETPLLRRAKAAGSRVVDGLEMLLHQGIEQLAWWLNRPAPEAAMRHALRRAAARAQGGVSHG</sequence>
<feature type="binding site" evidence="8">
    <location>
        <position position="260"/>
    </location>
    <ligand>
        <name>shikimate</name>
        <dbReference type="ChEBI" id="CHEBI:36208"/>
    </ligand>
</feature>
<comment type="subunit">
    <text evidence="8">Homodimer.</text>
</comment>
<dbReference type="InterPro" id="IPR041121">
    <property type="entry name" value="SDH_C"/>
</dbReference>
<dbReference type="InterPro" id="IPR006151">
    <property type="entry name" value="Shikm_DH/Glu-tRNA_Rdtase"/>
</dbReference>
<feature type="binding site" evidence="8">
    <location>
        <position position="232"/>
    </location>
    <ligand>
        <name>shikimate</name>
        <dbReference type="ChEBI" id="CHEBI:36208"/>
    </ligand>
</feature>
<evidence type="ECO:0000256" key="8">
    <source>
        <dbReference type="HAMAP-Rule" id="MF_00222"/>
    </source>
</evidence>
<comment type="pathway">
    <text evidence="1 8">Metabolic intermediate biosynthesis; chorismate biosynthesis; chorismate from D-erythrose 4-phosphate and phosphoenolpyruvate: step 4/7.</text>
</comment>
<evidence type="ECO:0000313" key="12">
    <source>
        <dbReference type="EMBL" id="HFK96532.1"/>
    </source>
</evidence>
<name>A0A832E9S7_9BACT</name>
<feature type="domain" description="Shikimate dehydrogenase substrate binding N-terminal" evidence="10">
    <location>
        <begin position="29"/>
        <end position="109"/>
    </location>
</feature>
<dbReference type="InterPro" id="IPR013708">
    <property type="entry name" value="Shikimate_DH-bd_N"/>
</dbReference>
<evidence type="ECO:0000259" key="10">
    <source>
        <dbReference type="Pfam" id="PF08501"/>
    </source>
</evidence>
<feature type="binding site" evidence="8">
    <location>
        <position position="107"/>
    </location>
    <ligand>
        <name>shikimate</name>
        <dbReference type="ChEBI" id="CHEBI:36208"/>
    </ligand>
</feature>
<dbReference type="Gene3D" id="3.40.50.10860">
    <property type="entry name" value="Leucine Dehydrogenase, chain A, domain 1"/>
    <property type="match status" value="1"/>
</dbReference>
<dbReference type="InterPro" id="IPR046346">
    <property type="entry name" value="Aminoacid_DH-like_N_sf"/>
</dbReference>
<dbReference type="GO" id="GO:0009423">
    <property type="term" value="P:chorismate biosynthetic process"/>
    <property type="evidence" value="ECO:0007669"/>
    <property type="project" value="UniProtKB-UniRule"/>
</dbReference>
<dbReference type="GO" id="GO:0050661">
    <property type="term" value="F:NADP binding"/>
    <property type="evidence" value="ECO:0007669"/>
    <property type="project" value="InterPro"/>
</dbReference>
<evidence type="ECO:0000259" key="9">
    <source>
        <dbReference type="Pfam" id="PF01488"/>
    </source>
</evidence>
<dbReference type="EC" id="1.1.1.25" evidence="2 8"/>
<dbReference type="UniPathway" id="UPA00053">
    <property type="reaction ID" value="UER00087"/>
</dbReference>
<accession>A0A832E9S7</accession>
<dbReference type="SUPFAM" id="SSF51735">
    <property type="entry name" value="NAD(P)-binding Rossmann-fold domains"/>
    <property type="match status" value="1"/>
</dbReference>
<comment type="function">
    <text evidence="8">Involved in the biosynthesis of the chorismate, which leads to the biosynthesis of aromatic amino acids. Catalyzes the reversible NADPH linked reduction of 3-dehydroshikimate (DHSA) to yield shikimate (SA).</text>
</comment>
<feature type="active site" description="Proton acceptor" evidence="8">
    <location>
        <position position="86"/>
    </location>
</feature>
<feature type="domain" description="SDH C-terminal" evidence="11">
    <location>
        <begin position="253"/>
        <end position="283"/>
    </location>
</feature>
<organism evidence="12">
    <name type="scientific">Desulfacinum infernum</name>
    <dbReference type="NCBI Taxonomy" id="35837"/>
    <lineage>
        <taxon>Bacteria</taxon>
        <taxon>Pseudomonadati</taxon>
        <taxon>Thermodesulfobacteriota</taxon>
        <taxon>Syntrophobacteria</taxon>
        <taxon>Syntrophobacterales</taxon>
        <taxon>Syntrophobacteraceae</taxon>
        <taxon>Desulfacinum</taxon>
    </lineage>
</organism>
<feature type="domain" description="Quinate/shikimate 5-dehydrogenase/glutamyl-tRNA reductase" evidence="9">
    <location>
        <begin position="133"/>
        <end position="194"/>
    </location>
</feature>
<comment type="catalytic activity">
    <reaction evidence="7 8">
        <text>shikimate + NADP(+) = 3-dehydroshikimate + NADPH + H(+)</text>
        <dbReference type="Rhea" id="RHEA:17737"/>
        <dbReference type="ChEBI" id="CHEBI:15378"/>
        <dbReference type="ChEBI" id="CHEBI:16630"/>
        <dbReference type="ChEBI" id="CHEBI:36208"/>
        <dbReference type="ChEBI" id="CHEBI:57783"/>
        <dbReference type="ChEBI" id="CHEBI:58349"/>
        <dbReference type="EC" id="1.1.1.25"/>
    </reaction>
</comment>
<reference evidence="12" key="1">
    <citation type="journal article" date="2020" name="mSystems">
        <title>Genome- and Community-Level Interaction Insights into Carbon Utilization and Element Cycling Functions of Hydrothermarchaeota in Hydrothermal Sediment.</title>
        <authorList>
            <person name="Zhou Z."/>
            <person name="Liu Y."/>
            <person name="Xu W."/>
            <person name="Pan J."/>
            <person name="Luo Z.H."/>
            <person name="Li M."/>
        </authorList>
    </citation>
    <scope>NUCLEOTIDE SEQUENCE [LARGE SCALE GENOMIC DNA]</scope>
    <source>
        <strain evidence="12">SpSt-456</strain>
    </source>
</reference>
<dbReference type="SUPFAM" id="SSF53223">
    <property type="entry name" value="Aminoacid dehydrogenase-like, N-terminal domain"/>
    <property type="match status" value="1"/>
</dbReference>
<dbReference type="GO" id="GO:0009073">
    <property type="term" value="P:aromatic amino acid family biosynthetic process"/>
    <property type="evidence" value="ECO:0007669"/>
    <property type="project" value="UniProtKB-KW"/>
</dbReference>
<dbReference type="PANTHER" id="PTHR21089:SF1">
    <property type="entry name" value="BIFUNCTIONAL 3-DEHYDROQUINATE DEHYDRATASE_SHIKIMATE DEHYDROGENASE, CHLOROPLASTIC"/>
    <property type="match status" value="1"/>
</dbReference>
<keyword evidence="5 8" id="KW-0560">Oxidoreductase</keyword>
<dbReference type="InterPro" id="IPR036291">
    <property type="entry name" value="NAD(P)-bd_dom_sf"/>
</dbReference>
<dbReference type="CDD" id="cd01065">
    <property type="entry name" value="NAD_bind_Shikimate_DH"/>
    <property type="match status" value="1"/>
</dbReference>
<dbReference type="PANTHER" id="PTHR21089">
    <property type="entry name" value="SHIKIMATE DEHYDROGENASE"/>
    <property type="match status" value="1"/>
</dbReference>
<dbReference type="InterPro" id="IPR011342">
    <property type="entry name" value="Shikimate_DH"/>
</dbReference>
<dbReference type="GO" id="GO:0004764">
    <property type="term" value="F:shikimate 3-dehydrogenase (NADP+) activity"/>
    <property type="evidence" value="ECO:0007669"/>
    <property type="project" value="UniProtKB-UniRule"/>
</dbReference>
<feature type="binding site" evidence="8">
    <location>
        <position position="230"/>
    </location>
    <ligand>
        <name>NADP(+)</name>
        <dbReference type="ChEBI" id="CHEBI:58349"/>
    </ligand>
</feature>
<keyword evidence="3 8" id="KW-0028">Amino-acid biosynthesis</keyword>
<evidence type="ECO:0000256" key="2">
    <source>
        <dbReference type="ARBA" id="ARBA00012962"/>
    </source>
</evidence>
<evidence type="ECO:0000256" key="7">
    <source>
        <dbReference type="ARBA" id="ARBA00049442"/>
    </source>
</evidence>
<keyword evidence="6 8" id="KW-0057">Aromatic amino acid biosynthesis</keyword>
<dbReference type="GO" id="GO:0008652">
    <property type="term" value="P:amino acid biosynthetic process"/>
    <property type="evidence" value="ECO:0007669"/>
    <property type="project" value="UniProtKB-KW"/>
</dbReference>
<feature type="binding site" evidence="8">
    <location>
        <position position="122"/>
    </location>
    <ligand>
        <name>shikimate</name>
        <dbReference type="ChEBI" id="CHEBI:36208"/>
    </ligand>
</feature>
<proteinExistence type="inferred from homology"/>
<comment type="caution">
    <text evidence="8">Lacks conserved residue(s) required for the propagation of feature annotation.</text>
</comment>
<gene>
    <name evidence="8 12" type="primary">aroE</name>
    <name evidence="12" type="ORF">ENS06_04290</name>
</gene>
<evidence type="ECO:0000256" key="3">
    <source>
        <dbReference type="ARBA" id="ARBA00022605"/>
    </source>
</evidence>
<evidence type="ECO:0000256" key="4">
    <source>
        <dbReference type="ARBA" id="ARBA00022857"/>
    </source>
</evidence>
<dbReference type="EMBL" id="DSTK01000013">
    <property type="protein sequence ID" value="HFK96532.1"/>
    <property type="molecule type" value="Genomic_DNA"/>
</dbReference>
<feature type="binding site" evidence="8">
    <location>
        <position position="82"/>
    </location>
    <ligand>
        <name>shikimate</name>
        <dbReference type="ChEBI" id="CHEBI:36208"/>
    </ligand>
</feature>
<dbReference type="AlphaFoldDB" id="A0A832E9S7"/>
<dbReference type="Pfam" id="PF18317">
    <property type="entry name" value="SDH_C"/>
    <property type="match status" value="1"/>
</dbReference>
<evidence type="ECO:0000259" key="11">
    <source>
        <dbReference type="Pfam" id="PF18317"/>
    </source>
</evidence>
<evidence type="ECO:0000256" key="5">
    <source>
        <dbReference type="ARBA" id="ARBA00023002"/>
    </source>
</evidence>
<protein>
    <recommendedName>
        <fullName evidence="2 8">Shikimate dehydrogenase (NADP(+))</fullName>
        <shortName evidence="8">SDH</shortName>
        <ecNumber evidence="2 8">1.1.1.25</ecNumber>
    </recommendedName>
</protein>
<feature type="binding site" evidence="8">
    <location>
        <begin position="145"/>
        <end position="149"/>
    </location>
    <ligand>
        <name>NADP(+)</name>
        <dbReference type="ChEBI" id="CHEBI:58349"/>
    </ligand>
</feature>
<dbReference type="Gene3D" id="3.40.50.720">
    <property type="entry name" value="NAD(P)-binding Rossmann-like Domain"/>
    <property type="match status" value="1"/>
</dbReference>
<dbReference type="InterPro" id="IPR022893">
    <property type="entry name" value="Shikimate_DH_fam"/>
</dbReference>
<feature type="binding site" evidence="8">
    <location>
        <begin position="37"/>
        <end position="39"/>
    </location>
    <ligand>
        <name>shikimate</name>
        <dbReference type="ChEBI" id="CHEBI:36208"/>
    </ligand>
</feature>
<evidence type="ECO:0000256" key="6">
    <source>
        <dbReference type="ARBA" id="ARBA00023141"/>
    </source>
</evidence>
<comment type="similarity">
    <text evidence="8">Belongs to the shikimate dehydrogenase family.</text>
</comment>
<keyword evidence="4 8" id="KW-0521">NADP</keyword>
<dbReference type="NCBIfam" id="TIGR00507">
    <property type="entry name" value="aroE"/>
    <property type="match status" value="1"/>
</dbReference>
<evidence type="ECO:0000256" key="1">
    <source>
        <dbReference type="ARBA" id="ARBA00004871"/>
    </source>
</evidence>
<dbReference type="HAMAP" id="MF_00222">
    <property type="entry name" value="Shikimate_DH_AroE"/>
    <property type="match status" value="1"/>
</dbReference>
<dbReference type="GO" id="GO:0019632">
    <property type="term" value="P:shikimate metabolic process"/>
    <property type="evidence" value="ECO:0007669"/>
    <property type="project" value="InterPro"/>
</dbReference>
<dbReference type="Pfam" id="PF01488">
    <property type="entry name" value="Shikimate_DH"/>
    <property type="match status" value="1"/>
</dbReference>
<dbReference type="Pfam" id="PF08501">
    <property type="entry name" value="Shikimate_dh_N"/>
    <property type="match status" value="1"/>
</dbReference>
<feature type="binding site" evidence="8">
    <location>
        <position position="253"/>
    </location>
    <ligand>
        <name>NADP(+)</name>
        <dbReference type="ChEBI" id="CHEBI:58349"/>
    </ligand>
</feature>
<feature type="binding site" evidence="8">
    <location>
        <begin position="168"/>
        <end position="173"/>
    </location>
    <ligand>
        <name>NADP(+)</name>
        <dbReference type="ChEBI" id="CHEBI:58349"/>
    </ligand>
</feature>